<organism evidence="4 5">
    <name type="scientific">Mytilus galloprovincialis</name>
    <name type="common">Mediterranean mussel</name>
    <dbReference type="NCBI Taxonomy" id="29158"/>
    <lineage>
        <taxon>Eukaryota</taxon>
        <taxon>Metazoa</taxon>
        <taxon>Spiralia</taxon>
        <taxon>Lophotrochozoa</taxon>
        <taxon>Mollusca</taxon>
        <taxon>Bivalvia</taxon>
        <taxon>Autobranchia</taxon>
        <taxon>Pteriomorphia</taxon>
        <taxon>Mytilida</taxon>
        <taxon>Mytiloidea</taxon>
        <taxon>Mytilidae</taxon>
        <taxon>Mytilinae</taxon>
        <taxon>Mytilus</taxon>
    </lineage>
</organism>
<feature type="domain" description="Apple" evidence="3">
    <location>
        <begin position="140"/>
        <end position="213"/>
    </location>
</feature>
<keyword evidence="5" id="KW-1185">Reference proteome</keyword>
<evidence type="ECO:0000256" key="2">
    <source>
        <dbReference type="SAM" id="Phobius"/>
    </source>
</evidence>
<dbReference type="AlphaFoldDB" id="A0A8B6GA77"/>
<feature type="compositionally biased region" description="Basic and acidic residues" evidence="1">
    <location>
        <begin position="313"/>
        <end position="328"/>
    </location>
</feature>
<feature type="region of interest" description="Disordered" evidence="1">
    <location>
        <begin position="224"/>
        <end position="271"/>
    </location>
</feature>
<dbReference type="Pfam" id="PF00024">
    <property type="entry name" value="PAN_1"/>
    <property type="match status" value="1"/>
</dbReference>
<dbReference type="InterPro" id="IPR003609">
    <property type="entry name" value="Pan_app"/>
</dbReference>
<accession>A0A8B6GA77</accession>
<evidence type="ECO:0000313" key="5">
    <source>
        <dbReference type="Proteomes" id="UP000596742"/>
    </source>
</evidence>
<evidence type="ECO:0000256" key="1">
    <source>
        <dbReference type="SAM" id="MobiDB-lite"/>
    </source>
</evidence>
<feature type="transmembrane region" description="Helical" evidence="2">
    <location>
        <begin position="279"/>
        <end position="303"/>
    </location>
</feature>
<dbReference type="PROSITE" id="PS50948">
    <property type="entry name" value="PAN"/>
    <property type="match status" value="1"/>
</dbReference>
<proteinExistence type="predicted"/>
<evidence type="ECO:0000259" key="3">
    <source>
        <dbReference type="PROSITE" id="PS50948"/>
    </source>
</evidence>
<evidence type="ECO:0000313" key="4">
    <source>
        <dbReference type="EMBL" id="VDI61188.1"/>
    </source>
</evidence>
<dbReference type="OrthoDB" id="6144488at2759"/>
<name>A0A8B6GA77_MYTGA</name>
<keyword evidence="2" id="KW-0812">Transmembrane</keyword>
<keyword evidence="2" id="KW-0472">Membrane</keyword>
<comment type="caution">
    <text evidence="4">The sequence shown here is derived from an EMBL/GenBank/DDBJ whole genome shotgun (WGS) entry which is preliminary data.</text>
</comment>
<dbReference type="EMBL" id="UYJE01008113">
    <property type="protein sequence ID" value="VDI61188.1"/>
    <property type="molecule type" value="Genomic_DNA"/>
</dbReference>
<sequence>MYSAEPEDPCPSTLDYIVADMCSDDSVVEDSKDGSKAVDSVLLRINKQQNDCICHVNLHNNVTNYTIHMSKYEGLGSSAPEQQNCGLAVDVEYQETSGTTRNLTSIECTSGTNTIRSIALGGSELKLKTRIITDEPIDDCKMNDQVNKSGTDDDWIKTNGIQHTSIDECKQYCLQTNMCVAVHYEYRNKYCFVYNQTTTTMHKDNSTYSQKDCVDTKLKIKCYPPDPTTQTSRGPTTEDNISTKTETVTTPISNSPHTNSNTHSTTAEKKSTKDKNSDLYVYLGAGAGGVLMILLIVCIIVCIRKRANQTPPKESKNDSTKQFCREDRDSDNDYGGLKDNILYVSSEPNEILEDGNYNTVDLEQTRKVIQDINLDGNYSTVDGICNIIGSESSLSKSKPVIKQKPKTSFKSGSVDETIHLSTMDTSNNEYAVVDKGRNSDAAKHMNPEHGNDTEYAVVNKLRKSSNNN</sequence>
<dbReference type="Proteomes" id="UP000596742">
    <property type="component" value="Unassembled WGS sequence"/>
</dbReference>
<gene>
    <name evidence="4" type="ORF">MGAL_10B090981</name>
</gene>
<feature type="compositionally biased region" description="Polar residues" evidence="1">
    <location>
        <begin position="228"/>
        <end position="248"/>
    </location>
</feature>
<keyword evidence="2" id="KW-1133">Transmembrane helix</keyword>
<protein>
    <recommendedName>
        <fullName evidence="3">Apple domain-containing protein</fullName>
    </recommendedName>
</protein>
<dbReference type="Gene3D" id="3.50.4.10">
    <property type="entry name" value="Hepatocyte Growth Factor"/>
    <property type="match status" value="1"/>
</dbReference>
<feature type="compositionally biased region" description="Low complexity" evidence="1">
    <location>
        <begin position="249"/>
        <end position="265"/>
    </location>
</feature>
<dbReference type="SUPFAM" id="SSF57414">
    <property type="entry name" value="Hairpin loop containing domain-like"/>
    <property type="match status" value="1"/>
</dbReference>
<feature type="region of interest" description="Disordered" evidence="1">
    <location>
        <begin position="309"/>
        <end position="331"/>
    </location>
</feature>
<reference evidence="4" key="1">
    <citation type="submission" date="2018-11" db="EMBL/GenBank/DDBJ databases">
        <authorList>
            <person name="Alioto T."/>
            <person name="Alioto T."/>
        </authorList>
    </citation>
    <scope>NUCLEOTIDE SEQUENCE</scope>
</reference>